<evidence type="ECO:0000256" key="1">
    <source>
        <dbReference type="ARBA" id="ARBA00022723"/>
    </source>
</evidence>
<dbReference type="InterPro" id="IPR006084">
    <property type="entry name" value="XPG/Rad2"/>
</dbReference>
<dbReference type="PANTHER" id="PTHR11081">
    <property type="entry name" value="FLAP ENDONUCLEASE FAMILY MEMBER"/>
    <property type="match status" value="1"/>
</dbReference>
<protein>
    <recommendedName>
        <fullName evidence="8">XPG N-terminal domain-containing protein</fullName>
    </recommendedName>
</protein>
<dbReference type="Pfam" id="PF00752">
    <property type="entry name" value="XPG_N"/>
    <property type="match status" value="1"/>
</dbReference>
<dbReference type="GO" id="GO:0017108">
    <property type="term" value="F:5'-flap endonuclease activity"/>
    <property type="evidence" value="ECO:0007669"/>
    <property type="project" value="TreeGrafter"/>
</dbReference>
<keyword evidence="2" id="KW-0378">Hydrolase</keyword>
<evidence type="ECO:0000259" key="6">
    <source>
        <dbReference type="SMART" id="SM00485"/>
    </source>
</evidence>
<keyword evidence="3" id="KW-0460">Magnesium</keyword>
<keyword evidence="2" id="KW-0255">Endonuclease</keyword>
<dbReference type="SMART" id="SM00485">
    <property type="entry name" value="XPGN"/>
    <property type="match status" value="1"/>
</dbReference>
<evidence type="ECO:0000256" key="4">
    <source>
        <dbReference type="SAM" id="Coils"/>
    </source>
</evidence>
<keyword evidence="4" id="KW-0175">Coiled coil</keyword>
<name>A0A6C0I8G6_9ZZZZ</name>
<evidence type="ECO:0008006" key="8">
    <source>
        <dbReference type="Google" id="ProtNLM"/>
    </source>
</evidence>
<dbReference type="InterPro" id="IPR006085">
    <property type="entry name" value="XPG_DNA_repair_N"/>
</dbReference>
<dbReference type="EMBL" id="MN740121">
    <property type="protein sequence ID" value="QHT88695.1"/>
    <property type="molecule type" value="Genomic_DNA"/>
</dbReference>
<keyword evidence="1" id="KW-0479">Metal-binding</keyword>
<dbReference type="PRINTS" id="PR00853">
    <property type="entry name" value="XPGRADSUPER"/>
</dbReference>
<accession>A0A6C0I8G6</accession>
<dbReference type="GO" id="GO:0046872">
    <property type="term" value="F:metal ion binding"/>
    <property type="evidence" value="ECO:0007669"/>
    <property type="project" value="UniProtKB-KW"/>
</dbReference>
<dbReference type="InterPro" id="IPR029060">
    <property type="entry name" value="PIN-like_dom_sf"/>
</dbReference>
<proteinExistence type="predicted"/>
<reference evidence="7" key="1">
    <citation type="journal article" date="2020" name="Nature">
        <title>Giant virus diversity and host interactions through global metagenomics.</title>
        <authorList>
            <person name="Schulz F."/>
            <person name="Roux S."/>
            <person name="Paez-Espino D."/>
            <person name="Jungbluth S."/>
            <person name="Walsh D.A."/>
            <person name="Denef V.J."/>
            <person name="McMahon K.D."/>
            <person name="Konstantinidis K.T."/>
            <person name="Eloe-Fadrosh E.A."/>
            <person name="Kyrpides N.C."/>
            <person name="Woyke T."/>
        </authorList>
    </citation>
    <scope>NUCLEOTIDE SEQUENCE</scope>
    <source>
        <strain evidence="7">GVMAG-M-3300023184-51</strain>
    </source>
</reference>
<dbReference type="Gene3D" id="3.40.50.1010">
    <property type="entry name" value="5'-nuclease"/>
    <property type="match status" value="1"/>
</dbReference>
<evidence type="ECO:0000256" key="2">
    <source>
        <dbReference type="ARBA" id="ARBA00022759"/>
    </source>
</evidence>
<dbReference type="AlphaFoldDB" id="A0A6C0I8G6"/>
<evidence type="ECO:0000256" key="3">
    <source>
        <dbReference type="ARBA" id="ARBA00022842"/>
    </source>
</evidence>
<dbReference type="SUPFAM" id="SSF88723">
    <property type="entry name" value="PIN domain-like"/>
    <property type="match status" value="1"/>
</dbReference>
<feature type="coiled-coil region" evidence="4">
    <location>
        <begin position="82"/>
        <end position="141"/>
    </location>
</feature>
<organism evidence="7">
    <name type="scientific">viral metagenome</name>
    <dbReference type="NCBI Taxonomy" id="1070528"/>
    <lineage>
        <taxon>unclassified sequences</taxon>
        <taxon>metagenomes</taxon>
        <taxon>organismal metagenomes</taxon>
    </lineage>
</organism>
<dbReference type="InterPro" id="IPR006086">
    <property type="entry name" value="XPG-I_dom"/>
</dbReference>
<dbReference type="SMART" id="SM00484">
    <property type="entry name" value="XPGI"/>
    <property type="match status" value="1"/>
</dbReference>
<feature type="domain" description="XPG-I" evidence="5">
    <location>
        <begin position="144"/>
        <end position="213"/>
    </location>
</feature>
<sequence length="364" mass="42340">MGIRYLNSYLREKCPNSIRVMHMSNLSGKQIAIDISIYLYKYEADDALLENMYQMLSIFRYYNIIPIFIFDGKPPPEKRALLIKRKEDKKEAQQEYDVLKKSLENNTDCDDAEKQDIINTMDQLKKQIVNINRDKIELIKSLIRAYGGTYYDAPGEADELCALLVLKKIVWACLSEDMDMFVYGCARVLRYFSLINHSIVLYNMKGILEDLSMSHTEFKEVCVLSGTDYNIHANTFQSKDKDAIKNINVSKNVSINVSINVSKSKGKNADINLYETLKLFHKYKDDKVTQKLNGKNKMNFYNWLQNNTDYISDLELLERINKMFELTDDNCSLANFKYIKIINGPIDDVLLHSIMREDGFIFIN</sequence>
<dbReference type="PANTHER" id="PTHR11081:SF9">
    <property type="entry name" value="FLAP ENDONUCLEASE 1"/>
    <property type="match status" value="1"/>
</dbReference>
<keyword evidence="2" id="KW-0540">Nuclease</keyword>
<evidence type="ECO:0000313" key="7">
    <source>
        <dbReference type="EMBL" id="QHT88695.1"/>
    </source>
</evidence>
<evidence type="ECO:0000259" key="5">
    <source>
        <dbReference type="SMART" id="SM00484"/>
    </source>
</evidence>
<dbReference type="Pfam" id="PF00867">
    <property type="entry name" value="XPG_I"/>
    <property type="match status" value="1"/>
</dbReference>
<feature type="domain" description="XPG N-terminal" evidence="6">
    <location>
        <begin position="1"/>
        <end position="92"/>
    </location>
</feature>